<evidence type="ECO:0000313" key="2">
    <source>
        <dbReference type="Proteomes" id="UP000019678"/>
    </source>
</evidence>
<protein>
    <submittedName>
        <fullName evidence="1">Uncharacterized protein</fullName>
    </submittedName>
</protein>
<sequence length="346" mass="37729">MRRAPGHEPGHEGVAAPPGYTWADYLEHLVEAQGSLAAVALRLSSLASTPEDPGSIERALRRLRRRGHLDGGLHGRRLVRAFGLPVAVEARLKWMGVYHSRFTDLPRSLCLDQLRLWDRPPVSGARARVWVELGLSSVALRGRDMATAGVHLRRARAVPGASPAARVEACLCEAFLASKQGERARAEAALAEVGRVLGEEGPTGLAGTERACLQARWVDQQAYWFNHPREGEAPDHEGALRLYEGIADEEVDPFVSYRRDAGKAYARWRLGDRGEAIRLAESACRHAGDGGFLRLRVMGLHLLARILGEVDGASARARALSMAQRLEDEELLGRITGRASASQVSS</sequence>
<keyword evidence="2" id="KW-1185">Reference proteome</keyword>
<dbReference type="Proteomes" id="UP000019678">
    <property type="component" value="Unassembled WGS sequence"/>
</dbReference>
<dbReference type="STRING" id="1192034.CAP_5499"/>
<organism evidence="1 2">
    <name type="scientific">Chondromyces apiculatus DSM 436</name>
    <dbReference type="NCBI Taxonomy" id="1192034"/>
    <lineage>
        <taxon>Bacteria</taxon>
        <taxon>Pseudomonadati</taxon>
        <taxon>Myxococcota</taxon>
        <taxon>Polyangia</taxon>
        <taxon>Polyangiales</taxon>
        <taxon>Polyangiaceae</taxon>
        <taxon>Chondromyces</taxon>
    </lineage>
</organism>
<name>A0A017T3W8_9BACT</name>
<reference evidence="1 2" key="1">
    <citation type="submission" date="2013-05" db="EMBL/GenBank/DDBJ databases">
        <title>Genome assembly of Chondromyces apiculatus DSM 436.</title>
        <authorList>
            <person name="Sharma G."/>
            <person name="Khatri I."/>
            <person name="Kaur C."/>
            <person name="Mayilraj S."/>
            <person name="Subramanian S."/>
        </authorList>
    </citation>
    <scope>NUCLEOTIDE SEQUENCE [LARGE SCALE GENOMIC DNA]</scope>
    <source>
        <strain evidence="1 2">DSM 436</strain>
    </source>
</reference>
<gene>
    <name evidence="1" type="ORF">CAP_5499</name>
</gene>
<evidence type="ECO:0000313" key="1">
    <source>
        <dbReference type="EMBL" id="EYF03515.1"/>
    </source>
</evidence>
<comment type="caution">
    <text evidence="1">The sequence shown here is derived from an EMBL/GenBank/DDBJ whole genome shotgun (WGS) entry which is preliminary data.</text>
</comment>
<dbReference type="eggNOG" id="ENOG50319ST">
    <property type="taxonomic scope" value="Bacteria"/>
</dbReference>
<dbReference type="OrthoDB" id="5510480at2"/>
<dbReference type="AlphaFoldDB" id="A0A017T3W8"/>
<dbReference type="RefSeq" id="WP_044245902.1">
    <property type="nucleotide sequence ID" value="NZ_ASRX01000045.1"/>
</dbReference>
<proteinExistence type="predicted"/>
<accession>A0A017T3W8</accession>
<dbReference type="EMBL" id="ASRX01000045">
    <property type="protein sequence ID" value="EYF03515.1"/>
    <property type="molecule type" value="Genomic_DNA"/>
</dbReference>